<name>A0A8C6ASM3_MONMO</name>
<evidence type="ECO:0000256" key="10">
    <source>
        <dbReference type="ARBA" id="ARBA00023157"/>
    </source>
</evidence>
<evidence type="ECO:0000256" key="7">
    <source>
        <dbReference type="ARBA" id="ARBA00022729"/>
    </source>
</evidence>
<keyword evidence="6 15" id="KW-0812">Transmembrane</keyword>
<gene>
    <name evidence="17" type="primary">FLT3LG</name>
</gene>
<dbReference type="GO" id="GO:0005886">
    <property type="term" value="C:plasma membrane"/>
    <property type="evidence" value="ECO:0007669"/>
    <property type="project" value="UniProtKB-SubCell"/>
</dbReference>
<reference evidence="17" key="1">
    <citation type="submission" date="2025-08" db="UniProtKB">
        <authorList>
            <consortium name="Ensembl"/>
        </authorList>
    </citation>
    <scope>IDENTIFICATION</scope>
</reference>
<evidence type="ECO:0000313" key="18">
    <source>
        <dbReference type="Proteomes" id="UP000694561"/>
    </source>
</evidence>
<dbReference type="GO" id="GO:0005615">
    <property type="term" value="C:extracellular space"/>
    <property type="evidence" value="ECO:0007669"/>
    <property type="project" value="UniProtKB-KW"/>
</dbReference>
<feature type="transmembrane region" description="Helical" evidence="15">
    <location>
        <begin position="186"/>
        <end position="208"/>
    </location>
</feature>
<dbReference type="PANTHER" id="PTHR11032">
    <property type="entry name" value="SL CYTOKINE"/>
    <property type="match status" value="1"/>
</dbReference>
<dbReference type="GO" id="GO:0008284">
    <property type="term" value="P:positive regulation of cell population proliferation"/>
    <property type="evidence" value="ECO:0007669"/>
    <property type="project" value="UniProtKB-ARBA"/>
</dbReference>
<evidence type="ECO:0000256" key="5">
    <source>
        <dbReference type="ARBA" id="ARBA00022525"/>
    </source>
</evidence>
<evidence type="ECO:0000256" key="1">
    <source>
        <dbReference type="ARBA" id="ARBA00004251"/>
    </source>
</evidence>
<organism evidence="17 18">
    <name type="scientific">Monodon monoceros</name>
    <name type="common">Narwhal</name>
    <name type="synonym">Ceratodon monodon</name>
    <dbReference type="NCBI Taxonomy" id="40151"/>
    <lineage>
        <taxon>Eukaryota</taxon>
        <taxon>Metazoa</taxon>
        <taxon>Chordata</taxon>
        <taxon>Craniata</taxon>
        <taxon>Vertebrata</taxon>
        <taxon>Euteleostomi</taxon>
        <taxon>Mammalia</taxon>
        <taxon>Eutheria</taxon>
        <taxon>Laurasiatheria</taxon>
        <taxon>Artiodactyla</taxon>
        <taxon>Whippomorpha</taxon>
        <taxon>Cetacea</taxon>
        <taxon>Odontoceti</taxon>
        <taxon>Monodontidae</taxon>
        <taxon>Monodon</taxon>
    </lineage>
</organism>
<comment type="subcellular location">
    <subcellularLocation>
        <location evidence="1">Cell membrane</location>
        <topology evidence="1">Single-pass type I membrane protein</topology>
    </subcellularLocation>
    <subcellularLocation>
        <location evidence="2">Secreted</location>
    </subcellularLocation>
</comment>
<dbReference type="GO" id="GO:0097028">
    <property type="term" value="P:dendritic cell differentiation"/>
    <property type="evidence" value="ECO:0007669"/>
    <property type="project" value="UniProtKB-ARBA"/>
</dbReference>
<protein>
    <recommendedName>
        <fullName evidence="12">Fms-related tyrosine kinase 3 ligand</fullName>
    </recommendedName>
    <alternativeName>
        <fullName evidence="13">SL cytokine</fullName>
    </alternativeName>
</protein>
<feature type="chain" id="PRO_5034774885" description="Fms-related tyrosine kinase 3 ligand" evidence="16">
    <location>
        <begin position="27"/>
        <end position="389"/>
    </location>
</feature>
<dbReference type="Proteomes" id="UP000694561">
    <property type="component" value="Unplaced"/>
</dbReference>
<evidence type="ECO:0000256" key="15">
    <source>
        <dbReference type="SAM" id="Phobius"/>
    </source>
</evidence>
<keyword evidence="9 15" id="KW-0472">Membrane</keyword>
<dbReference type="Pfam" id="PF02947">
    <property type="entry name" value="Flt3_lig"/>
    <property type="match status" value="1"/>
</dbReference>
<feature type="signal peptide" evidence="16">
    <location>
        <begin position="1"/>
        <end position="26"/>
    </location>
</feature>
<keyword evidence="10" id="KW-1015">Disulfide bond</keyword>
<feature type="compositionally biased region" description="Gly residues" evidence="14">
    <location>
        <begin position="337"/>
        <end position="368"/>
    </location>
</feature>
<accession>A0A8C6ASM3</accession>
<keyword evidence="18" id="KW-1185">Reference proteome</keyword>
<keyword evidence="4" id="KW-0202">Cytokine</keyword>
<evidence type="ECO:0000256" key="16">
    <source>
        <dbReference type="SAM" id="SignalP"/>
    </source>
</evidence>
<dbReference type="Gene3D" id="1.20.1250.10">
    <property type="match status" value="1"/>
</dbReference>
<evidence type="ECO:0000256" key="4">
    <source>
        <dbReference type="ARBA" id="ARBA00022514"/>
    </source>
</evidence>
<dbReference type="AlphaFoldDB" id="A0A8C6ASM3"/>
<sequence>MIVLAPAWSPTTSLLLLLLLSPRLRGAPDCSFPHSPISSTFTSTIGKLSDYLLQDYPVTVASNLQDDELCGAFWRLVLAQRWMGRLKTVAGSQMEKLLEAVNTEIHFVTSCAFQPLPSCLRFVQANISHLLQDTSQQLVALKPWITRRNFSRCLELQCQPDSSTLLPPRSPGALGATSLPAPQAPLLLLLLLLLLPVALLLLAAAWCLHWRRKRQRMPYPGERVSQWGGQRAWPESADPLGAIGALPGALTPHQPEDPGLGVGVGGMCGGGRVGNLSREGVGQSACKKTLLGPWRGTDWNRQQTGGQRGGCWARVQGERTRPEPGPDHGDREEGTGRVRGQGSSGGMGLETDRLGGGCEEGGRGGGASRGRWVWPSGEPGGRREIRERQ</sequence>
<dbReference type="FunFam" id="1.20.1250.10:FF:000016">
    <property type="entry name" value="Fms-related tyrosine kinase 3 ligand"/>
    <property type="match status" value="1"/>
</dbReference>
<dbReference type="GO" id="GO:0030183">
    <property type="term" value="P:B cell differentiation"/>
    <property type="evidence" value="ECO:0007669"/>
    <property type="project" value="UniProtKB-ARBA"/>
</dbReference>
<dbReference type="PANTHER" id="PTHR11032:SF1">
    <property type="entry name" value="FMS-RELATED TYROSINE KINASE 3 LIGAND"/>
    <property type="match status" value="1"/>
</dbReference>
<evidence type="ECO:0000313" key="17">
    <source>
        <dbReference type="Ensembl" id="ENSMMNP00015004695.1"/>
    </source>
</evidence>
<evidence type="ECO:0000256" key="2">
    <source>
        <dbReference type="ARBA" id="ARBA00004613"/>
    </source>
</evidence>
<evidence type="ECO:0000256" key="3">
    <source>
        <dbReference type="ARBA" id="ARBA00022475"/>
    </source>
</evidence>
<keyword evidence="3" id="KW-1003">Cell membrane</keyword>
<feature type="region of interest" description="Disordered" evidence="14">
    <location>
        <begin position="297"/>
        <end position="389"/>
    </location>
</feature>
<dbReference type="Ensembl" id="ENSMMNT00015005160.1">
    <property type="protein sequence ID" value="ENSMMNP00015004695.1"/>
    <property type="gene ID" value="ENSMMNG00015003557.1"/>
</dbReference>
<dbReference type="GO" id="GO:0030971">
    <property type="term" value="F:receptor tyrosine kinase binding"/>
    <property type="evidence" value="ECO:0007669"/>
    <property type="project" value="TreeGrafter"/>
</dbReference>
<keyword evidence="11" id="KW-0325">Glycoprotein</keyword>
<keyword evidence="8 15" id="KW-1133">Transmembrane helix</keyword>
<dbReference type="SUPFAM" id="SSF47266">
    <property type="entry name" value="4-helical cytokines"/>
    <property type="match status" value="1"/>
</dbReference>
<evidence type="ECO:0000256" key="9">
    <source>
        <dbReference type="ARBA" id="ARBA00023136"/>
    </source>
</evidence>
<dbReference type="InterPro" id="IPR004213">
    <property type="entry name" value="Flt3_lig"/>
</dbReference>
<dbReference type="GO" id="GO:0009986">
    <property type="term" value="C:cell surface"/>
    <property type="evidence" value="ECO:0007669"/>
    <property type="project" value="TreeGrafter"/>
</dbReference>
<proteinExistence type="predicted"/>
<evidence type="ECO:0000256" key="13">
    <source>
        <dbReference type="ARBA" id="ARBA00075998"/>
    </source>
</evidence>
<keyword evidence="7 16" id="KW-0732">Signal</keyword>
<feature type="compositionally biased region" description="Basic and acidic residues" evidence="14">
    <location>
        <begin position="380"/>
        <end position="389"/>
    </location>
</feature>
<reference evidence="17" key="2">
    <citation type="submission" date="2025-09" db="UniProtKB">
        <authorList>
            <consortium name="Ensembl"/>
        </authorList>
    </citation>
    <scope>IDENTIFICATION</scope>
</reference>
<evidence type="ECO:0000256" key="12">
    <source>
        <dbReference type="ARBA" id="ARBA00071640"/>
    </source>
</evidence>
<evidence type="ECO:0000256" key="14">
    <source>
        <dbReference type="SAM" id="MobiDB-lite"/>
    </source>
</evidence>
<keyword evidence="5" id="KW-0964">Secreted</keyword>
<dbReference type="InterPro" id="IPR009079">
    <property type="entry name" value="4_helix_cytokine-like_core"/>
</dbReference>
<evidence type="ECO:0000256" key="11">
    <source>
        <dbReference type="ARBA" id="ARBA00023180"/>
    </source>
</evidence>
<dbReference type="GeneTree" id="ENSGT00530000064424"/>
<evidence type="ECO:0000256" key="8">
    <source>
        <dbReference type="ARBA" id="ARBA00022989"/>
    </source>
</evidence>
<evidence type="ECO:0000256" key="6">
    <source>
        <dbReference type="ARBA" id="ARBA00022692"/>
    </source>
</evidence>
<dbReference type="GO" id="GO:0005125">
    <property type="term" value="F:cytokine activity"/>
    <property type="evidence" value="ECO:0007669"/>
    <property type="project" value="UniProtKB-KW"/>
</dbReference>
<feature type="compositionally biased region" description="Basic and acidic residues" evidence="14">
    <location>
        <begin position="316"/>
        <end position="336"/>
    </location>
</feature>